<name>A0A3N2CP68_9ACTN</name>
<accession>A0A3N2CP68</accession>
<evidence type="ECO:0000313" key="9">
    <source>
        <dbReference type="Proteomes" id="UP000281738"/>
    </source>
</evidence>
<keyword evidence="6" id="KW-0464">Manganese</keyword>
<feature type="domain" description="Nudix hydrolase" evidence="7">
    <location>
        <begin position="26"/>
        <end position="232"/>
    </location>
</feature>
<dbReference type="AlphaFoldDB" id="A0A3N2CP68"/>
<keyword evidence="4" id="KW-0378">Hydrolase</keyword>
<dbReference type="RefSeq" id="WP_170169661.1">
    <property type="nucleotide sequence ID" value="NZ_RKHO01000001.1"/>
</dbReference>
<proteinExistence type="predicted"/>
<evidence type="ECO:0000256" key="6">
    <source>
        <dbReference type="ARBA" id="ARBA00023211"/>
    </source>
</evidence>
<keyword evidence="5" id="KW-0460">Magnesium</keyword>
<evidence type="ECO:0000256" key="2">
    <source>
        <dbReference type="ARBA" id="ARBA00001946"/>
    </source>
</evidence>
<keyword evidence="3" id="KW-0479">Metal-binding</keyword>
<evidence type="ECO:0000256" key="4">
    <source>
        <dbReference type="ARBA" id="ARBA00022801"/>
    </source>
</evidence>
<comment type="cofactor">
    <cofactor evidence="2">
        <name>Mg(2+)</name>
        <dbReference type="ChEBI" id="CHEBI:18420"/>
    </cofactor>
</comment>
<dbReference type="EMBL" id="RKHO01000001">
    <property type="protein sequence ID" value="ROR89302.1"/>
    <property type="molecule type" value="Genomic_DNA"/>
</dbReference>
<gene>
    <name evidence="8" type="ORF">EDD33_0122</name>
</gene>
<dbReference type="GO" id="GO:0016818">
    <property type="term" value="F:hydrolase activity, acting on acid anhydrides, in phosphorus-containing anhydrides"/>
    <property type="evidence" value="ECO:0007669"/>
    <property type="project" value="InterPro"/>
</dbReference>
<dbReference type="SUPFAM" id="SSF55811">
    <property type="entry name" value="Nudix"/>
    <property type="match status" value="1"/>
</dbReference>
<dbReference type="Proteomes" id="UP000281738">
    <property type="component" value="Unassembled WGS sequence"/>
</dbReference>
<dbReference type="InterPro" id="IPR000086">
    <property type="entry name" value="NUDIX_hydrolase_dom"/>
</dbReference>
<evidence type="ECO:0000256" key="1">
    <source>
        <dbReference type="ARBA" id="ARBA00001936"/>
    </source>
</evidence>
<protein>
    <recommendedName>
        <fullName evidence="7">Nudix hydrolase domain-containing protein</fullName>
    </recommendedName>
</protein>
<dbReference type="PANTHER" id="PTHR12318">
    <property type="entry name" value="TESTOSTERONE-REGULATED PROTEIN RP2"/>
    <property type="match status" value="1"/>
</dbReference>
<evidence type="ECO:0000256" key="5">
    <source>
        <dbReference type="ARBA" id="ARBA00022842"/>
    </source>
</evidence>
<evidence type="ECO:0000256" key="3">
    <source>
        <dbReference type="ARBA" id="ARBA00022723"/>
    </source>
</evidence>
<dbReference type="InterPro" id="IPR039121">
    <property type="entry name" value="NUDT19"/>
</dbReference>
<organism evidence="8 9">
    <name type="scientific">Nocardioides aurantiacus</name>
    <dbReference type="NCBI Taxonomy" id="86796"/>
    <lineage>
        <taxon>Bacteria</taxon>
        <taxon>Bacillati</taxon>
        <taxon>Actinomycetota</taxon>
        <taxon>Actinomycetes</taxon>
        <taxon>Propionibacteriales</taxon>
        <taxon>Nocardioidaceae</taxon>
        <taxon>Nocardioides</taxon>
    </lineage>
</organism>
<dbReference type="Gene3D" id="3.90.79.10">
    <property type="entry name" value="Nucleoside Triphosphate Pyrophosphohydrolase"/>
    <property type="match status" value="1"/>
</dbReference>
<dbReference type="GO" id="GO:0046872">
    <property type="term" value="F:metal ion binding"/>
    <property type="evidence" value="ECO:0007669"/>
    <property type="project" value="UniProtKB-KW"/>
</dbReference>
<evidence type="ECO:0000313" key="8">
    <source>
        <dbReference type="EMBL" id="ROR89302.1"/>
    </source>
</evidence>
<keyword evidence="9" id="KW-1185">Reference proteome</keyword>
<dbReference type="PROSITE" id="PS51462">
    <property type="entry name" value="NUDIX"/>
    <property type="match status" value="1"/>
</dbReference>
<evidence type="ECO:0000259" key="7">
    <source>
        <dbReference type="PROSITE" id="PS51462"/>
    </source>
</evidence>
<comment type="caution">
    <text evidence="8">The sequence shown here is derived from an EMBL/GenBank/DDBJ whole genome shotgun (WGS) entry which is preliminary data.</text>
</comment>
<dbReference type="InterPro" id="IPR015797">
    <property type="entry name" value="NUDIX_hydrolase-like_dom_sf"/>
</dbReference>
<reference evidence="8 9" key="1">
    <citation type="submission" date="2018-11" db="EMBL/GenBank/DDBJ databases">
        <title>Sequencing the genomes of 1000 actinobacteria strains.</title>
        <authorList>
            <person name="Klenk H.-P."/>
        </authorList>
    </citation>
    <scope>NUCLEOTIDE SEQUENCE [LARGE SCALE GENOMIC DNA]</scope>
    <source>
        <strain evidence="8 9">DSM 12652</strain>
    </source>
</reference>
<dbReference type="PANTHER" id="PTHR12318:SF0">
    <property type="entry name" value="ACYL-COENZYME A DIPHOSPHATASE NUDT19"/>
    <property type="match status" value="1"/>
</dbReference>
<comment type="cofactor">
    <cofactor evidence="1">
        <name>Mn(2+)</name>
        <dbReference type="ChEBI" id="CHEBI:29035"/>
    </cofactor>
</comment>
<dbReference type="CDD" id="cd18870">
    <property type="entry name" value="NUDIX_AcylCoAdiphos_Nudt19"/>
    <property type="match status" value="1"/>
</dbReference>
<sequence>MARVQLPAAFVESARAFTTGEKQPVEPRNAATVVLLRPGRTGGSEVYLLRRQTSMAFAGGMCVFPGGGVDPRDFDDHDVRWAGPDAATWAHRLGTDEATARALVCAAVRETFEESGVLLAGESAETVVADVTGEDWERDRASLEGRELAFTDFLERRGLVLRTDLLAPWRAWLTPEFEPRRYRTWFFAAVLPEGQRTRDVSTESDAVAWLPALDAVAQADAEQILMLPPTWMTCLEVAQHPGPDDVLAAGSDRTVEMFVPELVEDPDDAEGATLTTPPWMQELLERRP</sequence>